<protein>
    <recommendedName>
        <fullName evidence="2">Anti-sigma factor antagonist</fullName>
    </recommendedName>
</protein>
<dbReference type="GO" id="GO:0043856">
    <property type="term" value="F:anti-sigma factor antagonist activity"/>
    <property type="evidence" value="ECO:0007669"/>
    <property type="project" value="InterPro"/>
</dbReference>
<dbReference type="Proteomes" id="UP000664417">
    <property type="component" value="Unassembled WGS sequence"/>
</dbReference>
<dbReference type="InterPro" id="IPR036513">
    <property type="entry name" value="STAS_dom_sf"/>
</dbReference>
<dbReference type="NCBIfam" id="TIGR00377">
    <property type="entry name" value="ant_ant_sig"/>
    <property type="match status" value="1"/>
</dbReference>
<proteinExistence type="inferred from homology"/>
<evidence type="ECO:0000313" key="5">
    <source>
        <dbReference type="Proteomes" id="UP000664417"/>
    </source>
</evidence>
<name>A0A8J7U1T5_9BACT</name>
<accession>A0A8J7U1T5</accession>
<comment type="similarity">
    <text evidence="1 2">Belongs to the anti-sigma-factor antagonist family.</text>
</comment>
<dbReference type="EMBL" id="JAFREP010000004">
    <property type="protein sequence ID" value="MBO1317867.1"/>
    <property type="molecule type" value="Genomic_DNA"/>
</dbReference>
<evidence type="ECO:0000256" key="1">
    <source>
        <dbReference type="ARBA" id="ARBA00009013"/>
    </source>
</evidence>
<evidence type="ECO:0000259" key="3">
    <source>
        <dbReference type="PROSITE" id="PS50801"/>
    </source>
</evidence>
<reference evidence="4" key="1">
    <citation type="submission" date="2021-03" db="EMBL/GenBank/DDBJ databases">
        <authorList>
            <person name="Wang G."/>
        </authorList>
    </citation>
    <scope>NUCLEOTIDE SEQUENCE</scope>
    <source>
        <strain evidence="4">KCTC 12899</strain>
    </source>
</reference>
<keyword evidence="5" id="KW-1185">Reference proteome</keyword>
<comment type="caution">
    <text evidence="4">The sequence shown here is derived from an EMBL/GenBank/DDBJ whole genome shotgun (WGS) entry which is preliminary data.</text>
</comment>
<dbReference type="InterPro" id="IPR002645">
    <property type="entry name" value="STAS_dom"/>
</dbReference>
<dbReference type="CDD" id="cd07043">
    <property type="entry name" value="STAS_anti-anti-sigma_factors"/>
    <property type="match status" value="1"/>
</dbReference>
<sequence>MLEVKSEPRYVLVRVTTEKLDAKVAATFKDEFHKIIDKYEAFVVLDLTGVDFIDSSGLAAVVYCFKMTGIKDELAICASNERVLHLFKLTRLHDMINIYPSVEKAISALD</sequence>
<dbReference type="PANTHER" id="PTHR33495:SF2">
    <property type="entry name" value="ANTI-SIGMA FACTOR ANTAGONIST TM_1081-RELATED"/>
    <property type="match status" value="1"/>
</dbReference>
<dbReference type="RefSeq" id="WP_207857347.1">
    <property type="nucleotide sequence ID" value="NZ_JAFREP010000004.1"/>
</dbReference>
<evidence type="ECO:0000256" key="2">
    <source>
        <dbReference type="RuleBase" id="RU003749"/>
    </source>
</evidence>
<evidence type="ECO:0000313" key="4">
    <source>
        <dbReference type="EMBL" id="MBO1317867.1"/>
    </source>
</evidence>
<dbReference type="InterPro" id="IPR003658">
    <property type="entry name" value="Anti-sigma_ant"/>
</dbReference>
<dbReference type="AlphaFoldDB" id="A0A8J7U1T5"/>
<dbReference type="PROSITE" id="PS50801">
    <property type="entry name" value="STAS"/>
    <property type="match status" value="1"/>
</dbReference>
<dbReference type="Pfam" id="PF01740">
    <property type="entry name" value="STAS"/>
    <property type="match status" value="1"/>
</dbReference>
<dbReference type="SUPFAM" id="SSF52091">
    <property type="entry name" value="SpoIIaa-like"/>
    <property type="match status" value="1"/>
</dbReference>
<feature type="domain" description="STAS" evidence="3">
    <location>
        <begin position="20"/>
        <end position="109"/>
    </location>
</feature>
<organism evidence="4 5">
    <name type="scientific">Acanthopleuribacter pedis</name>
    <dbReference type="NCBI Taxonomy" id="442870"/>
    <lineage>
        <taxon>Bacteria</taxon>
        <taxon>Pseudomonadati</taxon>
        <taxon>Acidobacteriota</taxon>
        <taxon>Holophagae</taxon>
        <taxon>Acanthopleuribacterales</taxon>
        <taxon>Acanthopleuribacteraceae</taxon>
        <taxon>Acanthopleuribacter</taxon>
    </lineage>
</organism>
<gene>
    <name evidence="4" type="ORF">J3U88_05290</name>
</gene>
<dbReference type="Gene3D" id="3.30.750.24">
    <property type="entry name" value="STAS domain"/>
    <property type="match status" value="1"/>
</dbReference>
<dbReference type="PANTHER" id="PTHR33495">
    <property type="entry name" value="ANTI-SIGMA FACTOR ANTAGONIST TM_1081-RELATED-RELATED"/>
    <property type="match status" value="1"/>
</dbReference>